<accession>C0CR05</accession>
<protein>
    <submittedName>
        <fullName evidence="1">Uncharacterized protein</fullName>
    </submittedName>
</protein>
<reference evidence="1 2" key="1">
    <citation type="submission" date="2009-01" db="EMBL/GenBank/DDBJ databases">
        <authorList>
            <person name="Fulton L."/>
            <person name="Clifton S."/>
            <person name="Fulton B."/>
            <person name="Xu J."/>
            <person name="Minx P."/>
            <person name="Pepin K.H."/>
            <person name="Johnson M."/>
            <person name="Bhonagiri V."/>
            <person name="Nash W.E."/>
            <person name="Mardis E.R."/>
            <person name="Wilson R.K."/>
        </authorList>
    </citation>
    <scope>NUCLEOTIDE SEQUENCE [LARGE SCALE GENOMIC DNA]</scope>
    <source>
        <strain evidence="2">DSM 10507 / JCM 14656 / S5a33</strain>
    </source>
</reference>
<dbReference type="AlphaFoldDB" id="C0CR05"/>
<gene>
    <name evidence="1" type="ORF">RUMHYD_03318</name>
</gene>
<sequence>MQGMETLTKKDLIDFVNEKFSDKRDNDPVATFFYCSYGHEAIQQQCILFREPVENK</sequence>
<proteinExistence type="predicted"/>
<dbReference type="PATRIC" id="fig|476272.21.peg.594"/>
<organism evidence="1 2">
    <name type="scientific">Blautia hydrogenotrophica (strain DSM 10507 / JCM 14656 / S5a33)</name>
    <name type="common">Ruminococcus hydrogenotrophicus</name>
    <dbReference type="NCBI Taxonomy" id="476272"/>
    <lineage>
        <taxon>Bacteria</taxon>
        <taxon>Bacillati</taxon>
        <taxon>Bacillota</taxon>
        <taxon>Clostridia</taxon>
        <taxon>Lachnospirales</taxon>
        <taxon>Lachnospiraceae</taxon>
        <taxon>Blautia</taxon>
    </lineage>
</organism>
<reference evidence="1 2" key="2">
    <citation type="submission" date="2009-02" db="EMBL/GenBank/DDBJ databases">
        <title>Draft genome sequence of Blautia hydrogenotrophica DSM 10507 (Ruminococcus hydrogenotrophicus DSM 10507).</title>
        <authorList>
            <person name="Sudarsanam P."/>
            <person name="Ley R."/>
            <person name="Guruge J."/>
            <person name="Turnbaugh P.J."/>
            <person name="Mahowald M."/>
            <person name="Liep D."/>
            <person name="Gordon J."/>
        </authorList>
    </citation>
    <scope>NUCLEOTIDE SEQUENCE [LARGE SCALE GENOMIC DNA]</scope>
    <source>
        <strain evidence="2">DSM 10507 / JCM 14656 / S5a33</strain>
    </source>
</reference>
<dbReference type="Proteomes" id="UP000003100">
    <property type="component" value="Unassembled WGS sequence"/>
</dbReference>
<dbReference type="HOGENOM" id="CLU_3004986_0_0_9"/>
<comment type="caution">
    <text evidence="1">The sequence shown here is derived from an EMBL/GenBank/DDBJ whole genome shotgun (WGS) entry which is preliminary data.</text>
</comment>
<evidence type="ECO:0000313" key="2">
    <source>
        <dbReference type="Proteomes" id="UP000003100"/>
    </source>
</evidence>
<dbReference type="EMBL" id="ACBZ01000177">
    <property type="protein sequence ID" value="EEG47768.1"/>
    <property type="molecule type" value="Genomic_DNA"/>
</dbReference>
<keyword evidence="2" id="KW-1185">Reference proteome</keyword>
<evidence type="ECO:0000313" key="1">
    <source>
        <dbReference type="EMBL" id="EEG47768.1"/>
    </source>
</evidence>
<name>C0CR05_BLAHS</name>